<protein>
    <submittedName>
        <fullName evidence="1">Uncharacterized protein</fullName>
    </submittedName>
</protein>
<dbReference type="EMBL" id="GBXM01051109">
    <property type="protein sequence ID" value="JAH57468.1"/>
    <property type="molecule type" value="Transcribed_RNA"/>
</dbReference>
<organism evidence="1">
    <name type="scientific">Anguilla anguilla</name>
    <name type="common">European freshwater eel</name>
    <name type="synonym">Muraena anguilla</name>
    <dbReference type="NCBI Taxonomy" id="7936"/>
    <lineage>
        <taxon>Eukaryota</taxon>
        <taxon>Metazoa</taxon>
        <taxon>Chordata</taxon>
        <taxon>Craniata</taxon>
        <taxon>Vertebrata</taxon>
        <taxon>Euteleostomi</taxon>
        <taxon>Actinopterygii</taxon>
        <taxon>Neopterygii</taxon>
        <taxon>Teleostei</taxon>
        <taxon>Anguilliformes</taxon>
        <taxon>Anguillidae</taxon>
        <taxon>Anguilla</taxon>
    </lineage>
</organism>
<reference evidence="1" key="2">
    <citation type="journal article" date="2015" name="Fish Shellfish Immunol.">
        <title>Early steps in the European eel (Anguilla anguilla)-Vibrio vulnificus interaction in the gills: Role of the RtxA13 toxin.</title>
        <authorList>
            <person name="Callol A."/>
            <person name="Pajuelo D."/>
            <person name="Ebbesson L."/>
            <person name="Teles M."/>
            <person name="MacKenzie S."/>
            <person name="Amaro C."/>
        </authorList>
    </citation>
    <scope>NUCLEOTIDE SEQUENCE</scope>
</reference>
<evidence type="ECO:0000313" key="1">
    <source>
        <dbReference type="EMBL" id="JAH57468.1"/>
    </source>
</evidence>
<accession>A0A0E9TXK4</accession>
<sequence length="12" mass="1404">MSRGFTFQGEML</sequence>
<reference evidence="1" key="1">
    <citation type="submission" date="2014-11" db="EMBL/GenBank/DDBJ databases">
        <authorList>
            <person name="Amaro Gonzalez C."/>
        </authorList>
    </citation>
    <scope>NUCLEOTIDE SEQUENCE</scope>
</reference>
<name>A0A0E9TXK4_ANGAN</name>
<proteinExistence type="predicted"/>